<evidence type="ECO:0000256" key="1">
    <source>
        <dbReference type="ARBA" id="ARBA00005622"/>
    </source>
</evidence>
<dbReference type="InterPro" id="IPR029058">
    <property type="entry name" value="AB_hydrolase_fold"/>
</dbReference>
<dbReference type="Pfam" id="PF00756">
    <property type="entry name" value="Esterase"/>
    <property type="match status" value="1"/>
</dbReference>
<name>A0ABN7K5C6_9BACT</name>
<comment type="similarity">
    <text evidence="1">Belongs to the esterase D family.</text>
</comment>
<dbReference type="PANTHER" id="PTHR40841">
    <property type="entry name" value="SIDEROPHORE TRIACETYLFUSARININE C ESTERASE"/>
    <property type="match status" value="1"/>
</dbReference>
<dbReference type="InterPro" id="IPR052558">
    <property type="entry name" value="Siderophore_Hydrolase_D"/>
</dbReference>
<dbReference type="EC" id="3.1.-.-" evidence="3"/>
<organism evidence="3 4">
    <name type="scientific">Campylobacter suis</name>
    <dbReference type="NCBI Taxonomy" id="2790657"/>
    <lineage>
        <taxon>Bacteria</taxon>
        <taxon>Pseudomonadati</taxon>
        <taxon>Campylobacterota</taxon>
        <taxon>Epsilonproteobacteria</taxon>
        <taxon>Campylobacterales</taxon>
        <taxon>Campylobacteraceae</taxon>
        <taxon>Campylobacter</taxon>
    </lineage>
</organism>
<keyword evidence="4" id="KW-1185">Reference proteome</keyword>
<dbReference type="Proteomes" id="UP000789359">
    <property type="component" value="Unassembled WGS sequence"/>
</dbReference>
<protein>
    <submittedName>
        <fullName evidence="3">Ferri-bacillibactin esterase BesA</fullName>
        <ecNumber evidence="3">3.1.-.-</ecNumber>
    </submittedName>
</protein>
<dbReference type="SUPFAM" id="SSF53474">
    <property type="entry name" value="alpha/beta-Hydrolases"/>
    <property type="match status" value="1"/>
</dbReference>
<dbReference type="PANTHER" id="PTHR40841:SF2">
    <property type="entry name" value="SIDEROPHORE-DEGRADING ESTERASE (EUROFUNG)"/>
    <property type="match status" value="1"/>
</dbReference>
<dbReference type="Gene3D" id="3.40.50.1820">
    <property type="entry name" value="alpha/beta hydrolase"/>
    <property type="match status" value="1"/>
</dbReference>
<evidence type="ECO:0000313" key="3">
    <source>
        <dbReference type="EMBL" id="CAD7287144.1"/>
    </source>
</evidence>
<reference evidence="3 4" key="1">
    <citation type="submission" date="2020-11" db="EMBL/GenBank/DDBJ databases">
        <authorList>
            <person name="Peeters C."/>
        </authorList>
    </citation>
    <scope>NUCLEOTIDE SEQUENCE [LARGE SCALE GENOMIC DNA]</scope>
    <source>
        <strain evidence="3 4">LMG 8286</strain>
    </source>
</reference>
<keyword evidence="2 3" id="KW-0378">Hydrolase</keyword>
<sequence>MVKIFIFLIIACVEIFAKPSQVIEPINDSAYKYFDINSTIMQSKSGRVYKIFTALAKDKNNVKNVLFMTDGNAQFSMLLNAFKPSEHQNPPLIIAIGYDTNLAYDKSLRTYDLTPFASGDEYKDGGGADEFYGFIRETLLPFVKKNFEVKNAKYSLYGHSFGGLFTLFSMLKGNEMFDNYFIASPSLWWGESSIIKDVLRDGKISNKLNVKFVRVSVGELEKRKGKTDKPGTINAKQLTQILRDSGVECEFIFYKGQTHGGVIPLGLRDTLKYLSK</sequence>
<proteinExistence type="inferred from homology"/>
<accession>A0ABN7K5C6</accession>
<dbReference type="InterPro" id="IPR000801">
    <property type="entry name" value="Esterase-like"/>
</dbReference>
<comment type="caution">
    <text evidence="3">The sequence shown here is derived from an EMBL/GenBank/DDBJ whole genome shotgun (WGS) entry which is preliminary data.</text>
</comment>
<evidence type="ECO:0000256" key="2">
    <source>
        <dbReference type="ARBA" id="ARBA00022801"/>
    </source>
</evidence>
<dbReference type="GO" id="GO:0016787">
    <property type="term" value="F:hydrolase activity"/>
    <property type="evidence" value="ECO:0007669"/>
    <property type="project" value="UniProtKB-KW"/>
</dbReference>
<gene>
    <name evidence="3" type="primary">besA</name>
    <name evidence="3" type="ORF">LMG8286_00775</name>
</gene>
<dbReference type="EMBL" id="CAJHOE010000001">
    <property type="protein sequence ID" value="CAD7287144.1"/>
    <property type="molecule type" value="Genomic_DNA"/>
</dbReference>
<dbReference type="RefSeq" id="WP_230056541.1">
    <property type="nucleotide sequence ID" value="NZ_CAJHOE010000001.1"/>
</dbReference>
<evidence type="ECO:0000313" key="4">
    <source>
        <dbReference type="Proteomes" id="UP000789359"/>
    </source>
</evidence>